<protein>
    <submittedName>
        <fullName evidence="3">Uncharacterized protein</fullName>
    </submittedName>
</protein>
<keyword evidence="2" id="KW-1185">Reference proteome</keyword>
<feature type="compositionally biased region" description="Low complexity" evidence="1">
    <location>
        <begin position="110"/>
        <end position="121"/>
    </location>
</feature>
<evidence type="ECO:0000313" key="3">
    <source>
        <dbReference type="WBParaSite" id="MhA1_Contig253.frz3.gene50"/>
    </source>
</evidence>
<reference evidence="3" key="1">
    <citation type="submission" date="2016-11" db="UniProtKB">
        <authorList>
            <consortium name="WormBaseParasite"/>
        </authorList>
    </citation>
    <scope>IDENTIFICATION</scope>
</reference>
<feature type="compositionally biased region" description="Low complexity" evidence="1">
    <location>
        <begin position="137"/>
        <end position="147"/>
    </location>
</feature>
<feature type="region of interest" description="Disordered" evidence="1">
    <location>
        <begin position="102"/>
        <end position="147"/>
    </location>
</feature>
<accession>A0A1I8BI57</accession>
<dbReference type="Proteomes" id="UP000095281">
    <property type="component" value="Unplaced"/>
</dbReference>
<dbReference type="WBParaSite" id="MhA1_Contig253.frz3.gene50">
    <property type="protein sequence ID" value="MhA1_Contig253.frz3.gene50"/>
    <property type="gene ID" value="MhA1_Contig253.frz3.gene50"/>
</dbReference>
<evidence type="ECO:0000256" key="1">
    <source>
        <dbReference type="SAM" id="MobiDB-lite"/>
    </source>
</evidence>
<sequence>MCCFYICFDFTDLLHLRNNGEHGSSLVCNPQNQTELINQRGQIFYGRGCGTQIPYMPHSNFGGSEYAMPSVSPYPPSGILLQTMDYSNQQKQLHKLIPQNTTQPRFDHANSQASNNSNEESSGSEHRRKALLPPAPSLTTTTTGQPLHQFFPGQRHHNFVTSQSIGAPPSTPINDEVNSMMMNRFCGISGNFKQQYMSQQSGRVGVAAENFFVEHF</sequence>
<evidence type="ECO:0000313" key="2">
    <source>
        <dbReference type="Proteomes" id="UP000095281"/>
    </source>
</evidence>
<name>A0A1I8BI57_MELHA</name>
<organism evidence="2 3">
    <name type="scientific">Meloidogyne hapla</name>
    <name type="common">Root-knot nematode worm</name>
    <dbReference type="NCBI Taxonomy" id="6305"/>
    <lineage>
        <taxon>Eukaryota</taxon>
        <taxon>Metazoa</taxon>
        <taxon>Ecdysozoa</taxon>
        <taxon>Nematoda</taxon>
        <taxon>Chromadorea</taxon>
        <taxon>Rhabditida</taxon>
        <taxon>Tylenchina</taxon>
        <taxon>Tylenchomorpha</taxon>
        <taxon>Tylenchoidea</taxon>
        <taxon>Meloidogynidae</taxon>
        <taxon>Meloidogyninae</taxon>
        <taxon>Meloidogyne</taxon>
    </lineage>
</organism>
<proteinExistence type="predicted"/>
<dbReference type="AlphaFoldDB" id="A0A1I8BI57"/>